<dbReference type="STRING" id="1224164.B843_00645"/>
<dbReference type="PANTHER" id="PTHR10961">
    <property type="entry name" value="PEROXISOMAL SARCOSINE OXIDASE"/>
    <property type="match status" value="1"/>
</dbReference>
<dbReference type="AlphaFoldDB" id="W5XXX0"/>
<protein>
    <submittedName>
        <fullName evidence="6">Putative sarcosine oxidase</fullName>
    </submittedName>
</protein>
<sequence length="388" mass="42093">MDITEVDYAVIGVGTMGSMALWQLAEAAPGAKILGIEQFGRVHTRGSYAGESRLFRVALKEGGEFIPFAKKARELWLQLAQKSRRDVFLPVGALSIGPKSFPTITATQKTIEEFGLEHEYLSAEELRERFPQFTVDDDDIGILDPQGGGIRPEVAVASATELALKLGAKLWTHTEVLAIEPKGEGAGVVIRTSRGTVVAKQSIVTTGSWAGDLLPEVAPLVKVRPLALTWFMPRKVEAFAPDKLPIFLYDRPQADGTSFHIYGAPSLDGYTVKFSSDQFHEVAVPHPSDVPATVDEKTLQLFSQRVAEVAPDFYPDVARLSVHHDGFTADGHAIIDTDSDTCVTVAVGMSGTGMKFAPYFGQLAARLAMTQDTSLRPEFFSLAAHAPH</sequence>
<dbReference type="EMBL" id="CP004353">
    <property type="protein sequence ID" value="AHI21525.1"/>
    <property type="molecule type" value="Genomic_DNA"/>
</dbReference>
<dbReference type="eggNOG" id="COG0665">
    <property type="taxonomic scope" value="Bacteria"/>
</dbReference>
<feature type="domain" description="FAD dependent oxidoreductase" evidence="5">
    <location>
        <begin position="7"/>
        <end position="367"/>
    </location>
</feature>
<dbReference type="GO" id="GO:0050660">
    <property type="term" value="F:flavin adenine dinucleotide binding"/>
    <property type="evidence" value="ECO:0007669"/>
    <property type="project" value="InterPro"/>
</dbReference>
<keyword evidence="7" id="KW-1185">Reference proteome</keyword>
<keyword evidence="4" id="KW-0560">Oxidoreductase</keyword>
<evidence type="ECO:0000259" key="5">
    <source>
        <dbReference type="Pfam" id="PF01266"/>
    </source>
</evidence>
<evidence type="ECO:0000256" key="4">
    <source>
        <dbReference type="ARBA" id="ARBA00023002"/>
    </source>
</evidence>
<dbReference type="InterPro" id="IPR036188">
    <property type="entry name" value="FAD/NAD-bd_sf"/>
</dbReference>
<dbReference type="Proteomes" id="UP000019222">
    <property type="component" value="Chromosome"/>
</dbReference>
<evidence type="ECO:0000256" key="2">
    <source>
        <dbReference type="ARBA" id="ARBA00022630"/>
    </source>
</evidence>
<dbReference type="InterPro" id="IPR006076">
    <property type="entry name" value="FAD-dep_OxRdtase"/>
</dbReference>
<keyword evidence="3" id="KW-0274">FAD</keyword>
<dbReference type="SUPFAM" id="SSF51905">
    <property type="entry name" value="FAD/NAD(P)-binding domain"/>
    <property type="match status" value="1"/>
</dbReference>
<dbReference type="GO" id="GO:0008115">
    <property type="term" value="F:sarcosine oxidase activity"/>
    <property type="evidence" value="ECO:0007669"/>
    <property type="project" value="TreeGrafter"/>
</dbReference>
<proteinExistence type="predicted"/>
<name>W5XXX0_9CORY</name>
<evidence type="ECO:0000256" key="3">
    <source>
        <dbReference type="ARBA" id="ARBA00022827"/>
    </source>
</evidence>
<dbReference type="Pfam" id="PF01266">
    <property type="entry name" value="DAO"/>
    <property type="match status" value="1"/>
</dbReference>
<keyword evidence="2" id="KW-0285">Flavoprotein</keyword>
<evidence type="ECO:0000313" key="6">
    <source>
        <dbReference type="EMBL" id="AHI21525.1"/>
    </source>
</evidence>
<reference evidence="6 7" key="1">
    <citation type="submission" date="2013-02" db="EMBL/GenBank/DDBJ databases">
        <title>The complete genome sequence of Corynebacterium vitaeruminis DSM 20294.</title>
        <authorList>
            <person name="Ruckert C."/>
            <person name="Albersmeier A."/>
            <person name="Kalinowski J."/>
        </authorList>
    </citation>
    <scope>NUCLEOTIDE SEQUENCE [LARGE SCALE GENOMIC DNA]</scope>
    <source>
        <strain evidence="7">ATCC 10234</strain>
    </source>
</reference>
<dbReference type="InterPro" id="IPR045170">
    <property type="entry name" value="MTOX"/>
</dbReference>
<dbReference type="NCBIfam" id="NF008425">
    <property type="entry name" value="PRK11259.1"/>
    <property type="match status" value="1"/>
</dbReference>
<accession>W5XXX0</accession>
<dbReference type="PANTHER" id="PTHR10961:SF7">
    <property type="entry name" value="FAD DEPENDENT OXIDOREDUCTASE DOMAIN-CONTAINING PROTEIN"/>
    <property type="match status" value="1"/>
</dbReference>
<gene>
    <name evidence="6" type="ORF">B843_00645</name>
</gene>
<dbReference type="KEGG" id="cvt:B843_00645"/>
<evidence type="ECO:0000256" key="1">
    <source>
        <dbReference type="ARBA" id="ARBA00001974"/>
    </source>
</evidence>
<evidence type="ECO:0000313" key="7">
    <source>
        <dbReference type="Proteomes" id="UP000019222"/>
    </source>
</evidence>
<dbReference type="Gene3D" id="3.30.9.10">
    <property type="entry name" value="D-Amino Acid Oxidase, subunit A, domain 2"/>
    <property type="match status" value="1"/>
</dbReference>
<dbReference type="SUPFAM" id="SSF54373">
    <property type="entry name" value="FAD-linked reductases, C-terminal domain"/>
    <property type="match status" value="1"/>
</dbReference>
<dbReference type="HOGENOM" id="CLU_007884_2_1_11"/>
<dbReference type="Gene3D" id="3.50.50.60">
    <property type="entry name" value="FAD/NAD(P)-binding domain"/>
    <property type="match status" value="1"/>
</dbReference>
<dbReference type="PATRIC" id="fig|1224164.3.peg.129"/>
<comment type="cofactor">
    <cofactor evidence="1">
        <name>FAD</name>
        <dbReference type="ChEBI" id="CHEBI:57692"/>
    </cofactor>
</comment>
<organism evidence="6 7">
    <name type="scientific">Corynebacterium vitaeruminis DSM 20294</name>
    <dbReference type="NCBI Taxonomy" id="1224164"/>
    <lineage>
        <taxon>Bacteria</taxon>
        <taxon>Bacillati</taxon>
        <taxon>Actinomycetota</taxon>
        <taxon>Actinomycetes</taxon>
        <taxon>Mycobacteriales</taxon>
        <taxon>Corynebacteriaceae</taxon>
        <taxon>Corynebacterium</taxon>
    </lineage>
</organism>